<gene>
    <name evidence="3" type="ORF">Naga_100845g1</name>
</gene>
<comment type="caution">
    <text evidence="3">The sequence shown here is derived from an EMBL/GenBank/DDBJ whole genome shotgun (WGS) entry which is preliminary data.</text>
</comment>
<dbReference type="PROSITE" id="PS50003">
    <property type="entry name" value="PH_DOMAIN"/>
    <property type="match status" value="1"/>
</dbReference>
<evidence type="ECO:0000313" key="4">
    <source>
        <dbReference type="Proteomes" id="UP000019335"/>
    </source>
</evidence>
<feature type="compositionally biased region" description="Pro residues" evidence="1">
    <location>
        <begin position="162"/>
        <end position="184"/>
    </location>
</feature>
<protein>
    <submittedName>
        <fullName evidence="3">Pleckstrin like protein</fullName>
    </submittedName>
</protein>
<dbReference type="InterPro" id="IPR011993">
    <property type="entry name" value="PH-like_dom_sf"/>
</dbReference>
<feature type="compositionally biased region" description="Basic and acidic residues" evidence="1">
    <location>
        <begin position="280"/>
        <end position="289"/>
    </location>
</feature>
<name>W7TEL6_9STRA</name>
<dbReference type="AlphaFoldDB" id="W7TEL6"/>
<feature type="region of interest" description="Disordered" evidence="1">
    <location>
        <begin position="159"/>
        <end position="186"/>
    </location>
</feature>
<dbReference type="OrthoDB" id="10371328at2759"/>
<evidence type="ECO:0000256" key="1">
    <source>
        <dbReference type="SAM" id="MobiDB-lite"/>
    </source>
</evidence>
<dbReference type="EMBL" id="AZIL01002340">
    <property type="protein sequence ID" value="EWM21958.1"/>
    <property type="molecule type" value="Genomic_DNA"/>
</dbReference>
<evidence type="ECO:0000259" key="2">
    <source>
        <dbReference type="PROSITE" id="PS50003"/>
    </source>
</evidence>
<dbReference type="SMART" id="SM00233">
    <property type="entry name" value="PH"/>
    <property type="match status" value="1"/>
</dbReference>
<dbReference type="Proteomes" id="UP000019335">
    <property type="component" value="Unassembled WGS sequence"/>
</dbReference>
<evidence type="ECO:0000313" key="3">
    <source>
        <dbReference type="EMBL" id="EWM21958.1"/>
    </source>
</evidence>
<proteinExistence type="predicted"/>
<dbReference type="SUPFAM" id="SSF50729">
    <property type="entry name" value="PH domain-like"/>
    <property type="match status" value="1"/>
</dbReference>
<dbReference type="InterPro" id="IPR001849">
    <property type="entry name" value="PH_domain"/>
</dbReference>
<accession>W7TEL6</accession>
<feature type="region of interest" description="Disordered" evidence="1">
    <location>
        <begin position="105"/>
        <end position="141"/>
    </location>
</feature>
<sequence>MFIFFLTIQNHSTTTRPTRMDRQASLRSRLIQESSGGCPKQTAFMKEDEDTATTTPPRQVSKIAMGTLQRMKSFSSAIRPAFLRAIGSDKDATVLYAGYLMKLKKPSNVPGRPASTSLAAAPRPQSPAPGAVGGNQTQKMEDNAERNPLLARMSISRKLPSPASPLRPPSQPHPPRSPPPPPQQPHLIRRFVVLTPTSLRWYKREENDEDVGELLGRVLLKDIKDLVLPPSPSSSLPPTLDGFPFEVVCGSRRRTFVAVGEDEREAWMLALEAARTKVKEERLLPDSSRRPASAAGGGGGHPLPRSRWCW</sequence>
<dbReference type="Gene3D" id="2.30.29.30">
    <property type="entry name" value="Pleckstrin-homology domain (PH domain)/Phosphotyrosine-binding domain (PTB)"/>
    <property type="match status" value="1"/>
</dbReference>
<feature type="region of interest" description="Disordered" evidence="1">
    <location>
        <begin position="32"/>
        <end position="59"/>
    </location>
</feature>
<feature type="region of interest" description="Disordered" evidence="1">
    <location>
        <begin position="280"/>
        <end position="310"/>
    </location>
</feature>
<keyword evidence="4" id="KW-1185">Reference proteome</keyword>
<organism evidence="3 4">
    <name type="scientific">Nannochloropsis gaditana</name>
    <dbReference type="NCBI Taxonomy" id="72520"/>
    <lineage>
        <taxon>Eukaryota</taxon>
        <taxon>Sar</taxon>
        <taxon>Stramenopiles</taxon>
        <taxon>Ochrophyta</taxon>
        <taxon>Eustigmatophyceae</taxon>
        <taxon>Eustigmatales</taxon>
        <taxon>Monodopsidaceae</taxon>
        <taxon>Nannochloropsis</taxon>
    </lineage>
</organism>
<feature type="domain" description="PH" evidence="2">
    <location>
        <begin position="189"/>
        <end position="276"/>
    </location>
</feature>
<reference evidence="3 4" key="1">
    <citation type="journal article" date="2014" name="Mol. Plant">
        <title>Chromosome Scale Genome Assembly and Transcriptome Profiling of Nannochloropsis gaditana in Nitrogen Depletion.</title>
        <authorList>
            <person name="Corteggiani Carpinelli E."/>
            <person name="Telatin A."/>
            <person name="Vitulo N."/>
            <person name="Forcato C."/>
            <person name="D'Angelo M."/>
            <person name="Schiavon R."/>
            <person name="Vezzi A."/>
            <person name="Giacometti G.M."/>
            <person name="Morosinotto T."/>
            <person name="Valle G."/>
        </authorList>
    </citation>
    <scope>NUCLEOTIDE SEQUENCE [LARGE SCALE GENOMIC DNA]</scope>
    <source>
        <strain evidence="3 4">B-31</strain>
    </source>
</reference>